<protein>
    <submittedName>
        <fullName evidence="2">Uncharacterized protein</fullName>
    </submittedName>
</protein>
<evidence type="ECO:0000313" key="2">
    <source>
        <dbReference type="EMBL" id="PQJ79974.1"/>
    </source>
</evidence>
<accession>A0A2S7WQW2</accession>
<comment type="caution">
    <text evidence="2">The sequence shown here is derived from an EMBL/GenBank/DDBJ whole genome shotgun (WGS) entry which is preliminary data.</text>
</comment>
<keyword evidence="1" id="KW-0472">Membrane</keyword>
<gene>
    <name evidence="2" type="ORF">BTO18_12675</name>
</gene>
<dbReference type="OrthoDB" id="1202991at2"/>
<name>A0A2S7WQW2_9FLAO</name>
<dbReference type="RefSeq" id="WP_105016571.1">
    <property type="nucleotide sequence ID" value="NZ_MSCN01000001.1"/>
</dbReference>
<organism evidence="2 3">
    <name type="scientific">Polaribacter porphyrae</name>
    <dbReference type="NCBI Taxonomy" id="1137780"/>
    <lineage>
        <taxon>Bacteria</taxon>
        <taxon>Pseudomonadati</taxon>
        <taxon>Bacteroidota</taxon>
        <taxon>Flavobacteriia</taxon>
        <taxon>Flavobacteriales</taxon>
        <taxon>Flavobacteriaceae</taxon>
    </lineage>
</organism>
<reference evidence="2 3" key="1">
    <citation type="submission" date="2016-12" db="EMBL/GenBank/DDBJ databases">
        <title>Trade-off between light-utilization and light-protection in marine flavobacteria.</title>
        <authorList>
            <person name="Kumagai Y."/>
            <person name="Yoshizawa S."/>
            <person name="Kogure K."/>
            <person name="Iwasaki W."/>
        </authorList>
    </citation>
    <scope>NUCLEOTIDE SEQUENCE [LARGE SCALE GENOMIC DNA]</scope>
    <source>
        <strain evidence="2 3">NBRC 108759</strain>
    </source>
</reference>
<keyword evidence="1" id="KW-1133">Transmembrane helix</keyword>
<evidence type="ECO:0000256" key="1">
    <source>
        <dbReference type="SAM" id="Phobius"/>
    </source>
</evidence>
<dbReference type="EMBL" id="MSCN01000001">
    <property type="protein sequence ID" value="PQJ79974.1"/>
    <property type="molecule type" value="Genomic_DNA"/>
</dbReference>
<dbReference type="AlphaFoldDB" id="A0A2S7WQW2"/>
<sequence length="59" mass="6802">MKNLRKIIALFAFIFIIGIYLTVKTVNTSLNKTDIPKETVEVQKDTTYLLRAEKKTKTV</sequence>
<keyword evidence="1" id="KW-0812">Transmembrane</keyword>
<evidence type="ECO:0000313" key="3">
    <source>
        <dbReference type="Proteomes" id="UP000238882"/>
    </source>
</evidence>
<dbReference type="Proteomes" id="UP000238882">
    <property type="component" value="Unassembled WGS sequence"/>
</dbReference>
<keyword evidence="3" id="KW-1185">Reference proteome</keyword>
<feature type="transmembrane region" description="Helical" evidence="1">
    <location>
        <begin position="7"/>
        <end position="23"/>
    </location>
</feature>
<proteinExistence type="predicted"/>